<evidence type="ECO:0000313" key="2">
    <source>
        <dbReference type="EMBL" id="SHF56549.1"/>
    </source>
</evidence>
<dbReference type="SUPFAM" id="SSF53756">
    <property type="entry name" value="UDP-Glycosyltransferase/glycogen phosphorylase"/>
    <property type="match status" value="1"/>
</dbReference>
<dbReference type="STRING" id="1124188.SAMN05444377_11282"/>
<dbReference type="AlphaFoldDB" id="A0A1M5CPB2"/>
<proteinExistence type="predicted"/>
<dbReference type="InterPro" id="IPR028098">
    <property type="entry name" value="Glyco_trans_4-like_N"/>
</dbReference>
<dbReference type="RefSeq" id="WP_073364032.1">
    <property type="nucleotide sequence ID" value="NZ_FQVQ01000012.1"/>
</dbReference>
<keyword evidence="2" id="KW-0808">Transferase</keyword>
<gene>
    <name evidence="2" type="ORF">SAMN05444377_11282</name>
</gene>
<evidence type="ECO:0000259" key="1">
    <source>
        <dbReference type="Pfam" id="PF13439"/>
    </source>
</evidence>
<keyword evidence="3" id="KW-1185">Reference proteome</keyword>
<evidence type="ECO:0000313" key="3">
    <source>
        <dbReference type="Proteomes" id="UP000184147"/>
    </source>
</evidence>
<accession>A0A1M5CPB2</accession>
<dbReference type="Gene3D" id="3.40.50.2000">
    <property type="entry name" value="Glycogen Phosphorylase B"/>
    <property type="match status" value="2"/>
</dbReference>
<dbReference type="EMBL" id="FQVQ01000012">
    <property type="protein sequence ID" value="SHF56549.1"/>
    <property type="molecule type" value="Genomic_DNA"/>
</dbReference>
<dbReference type="GO" id="GO:0016757">
    <property type="term" value="F:glycosyltransferase activity"/>
    <property type="evidence" value="ECO:0007669"/>
    <property type="project" value="UniProtKB-ARBA"/>
</dbReference>
<organism evidence="2 3">
    <name type="scientific">Flavobacterium fontis</name>
    <dbReference type="NCBI Taxonomy" id="1124188"/>
    <lineage>
        <taxon>Bacteria</taxon>
        <taxon>Pseudomonadati</taxon>
        <taxon>Bacteroidota</taxon>
        <taxon>Flavobacteriia</taxon>
        <taxon>Flavobacteriales</taxon>
        <taxon>Flavobacteriaceae</taxon>
        <taxon>Flavobacterium</taxon>
    </lineage>
</organism>
<dbReference type="Proteomes" id="UP000184147">
    <property type="component" value="Unassembled WGS sequence"/>
</dbReference>
<name>A0A1M5CPB2_9FLAO</name>
<dbReference type="Pfam" id="PF13692">
    <property type="entry name" value="Glyco_trans_1_4"/>
    <property type="match status" value="1"/>
</dbReference>
<dbReference type="Pfam" id="PF13439">
    <property type="entry name" value="Glyco_transf_4"/>
    <property type="match status" value="1"/>
</dbReference>
<dbReference type="PANTHER" id="PTHR12526">
    <property type="entry name" value="GLYCOSYLTRANSFERASE"/>
    <property type="match status" value="1"/>
</dbReference>
<dbReference type="OrthoDB" id="7560678at2"/>
<reference evidence="2 3" key="1">
    <citation type="submission" date="2016-11" db="EMBL/GenBank/DDBJ databases">
        <authorList>
            <person name="Jaros S."/>
            <person name="Januszkiewicz K."/>
            <person name="Wedrychowicz H."/>
        </authorList>
    </citation>
    <scope>NUCLEOTIDE SEQUENCE [LARGE SCALE GENOMIC DNA]</scope>
    <source>
        <strain evidence="2 3">DSM 25660</strain>
    </source>
</reference>
<protein>
    <submittedName>
        <fullName evidence="2">Glycosyltransferase involved in cell wall bisynthesis</fullName>
    </submittedName>
</protein>
<feature type="domain" description="Glycosyltransferase subfamily 4-like N-terminal" evidence="1">
    <location>
        <begin position="13"/>
        <end position="169"/>
    </location>
</feature>
<sequence>MRILQVINGLGTGGAEKLVVDMIMALQQRGITVDLLLLNGSETPFLTHLQSMSKGKLIDLGRSSVYHPKLLFALRPHLKAYDVVHVHLFPALYWAALATLLPGTFPPLVYTEHSTHNKRRDRWLFKLIDRWLYARYRSVVAITPLVKTNLQAHLQWNAEQIQVIPNGIDGKTLRQAKPYSKADLGLPEDARVLLHVARFYPPKDPITLISSMMALDASVHLLLVGEGPDRAAASAHAVQCGVASRVHFLGIRTDIPQLLQSADIVVLSSQYEGLSLAAIEGMASGKPFVASDVPGIRDSVAGAGVLFTYGDANDLGQKLQRLLDDVAYRETIVAQCLARAAQYDSAQMVDRYLALYQSLL</sequence>